<gene>
    <name evidence="11" type="ORF">ABL78_0505</name>
</gene>
<reference evidence="11 12" key="1">
    <citation type="journal article" date="2015" name="PLoS Pathog.">
        <title>Leptomonas seymouri: Adaptations to the Dixenous Life Cycle Analyzed by Genome Sequencing, Transcriptome Profiling and Co-infection with Leishmania donovani.</title>
        <authorList>
            <person name="Kraeva N."/>
            <person name="Butenko A."/>
            <person name="Hlavacova J."/>
            <person name="Kostygov A."/>
            <person name="Myskova J."/>
            <person name="Grybchuk D."/>
            <person name="Lestinova T."/>
            <person name="Votypka J."/>
            <person name="Volf P."/>
            <person name="Opperdoes F."/>
            <person name="Flegontov P."/>
            <person name="Lukes J."/>
            <person name="Yurchenko V."/>
        </authorList>
    </citation>
    <scope>NUCLEOTIDE SEQUENCE [LARGE SCALE GENOMIC DNA]</scope>
    <source>
        <strain evidence="11 12">ATCC 30220</strain>
    </source>
</reference>
<proteinExistence type="predicted"/>
<dbReference type="InterPro" id="IPR050459">
    <property type="entry name" value="WD_repeat_RBAP46/RBAP48/MSI1"/>
</dbReference>
<dbReference type="OrthoDB" id="261974at2759"/>
<dbReference type="PANTHER" id="PTHR22850">
    <property type="entry name" value="WD40 REPEAT FAMILY"/>
    <property type="match status" value="1"/>
</dbReference>
<dbReference type="PRINTS" id="PR00320">
    <property type="entry name" value="GPROTEINBRPT"/>
</dbReference>
<dbReference type="InterPro" id="IPR022052">
    <property type="entry name" value="Histone-bd_RBBP4-like_N"/>
</dbReference>
<dbReference type="EMBL" id="LJSK01000006">
    <property type="protein sequence ID" value="KPI90429.1"/>
    <property type="molecule type" value="Genomic_DNA"/>
</dbReference>
<evidence type="ECO:0000256" key="5">
    <source>
        <dbReference type="ARBA" id="ARBA00022980"/>
    </source>
</evidence>
<feature type="repeat" description="WD" evidence="8">
    <location>
        <begin position="477"/>
        <end position="519"/>
    </location>
</feature>
<comment type="caution">
    <text evidence="11">The sequence shown here is derived from an EMBL/GenBank/DDBJ whole genome shotgun (WGS) entry which is preliminary data.</text>
</comment>
<accession>A0A0N0P8W9</accession>
<dbReference type="SUPFAM" id="SSF50978">
    <property type="entry name" value="WD40 repeat-like"/>
    <property type="match status" value="1"/>
</dbReference>
<dbReference type="Gene3D" id="2.130.10.10">
    <property type="entry name" value="YVTN repeat-like/Quinoprotein amine dehydrogenase"/>
    <property type="match status" value="1"/>
</dbReference>
<dbReference type="GO" id="GO:0005840">
    <property type="term" value="C:ribosome"/>
    <property type="evidence" value="ECO:0007669"/>
    <property type="project" value="UniProtKB-KW"/>
</dbReference>
<organism evidence="11 12">
    <name type="scientific">Leptomonas seymouri</name>
    <dbReference type="NCBI Taxonomy" id="5684"/>
    <lineage>
        <taxon>Eukaryota</taxon>
        <taxon>Discoba</taxon>
        <taxon>Euglenozoa</taxon>
        <taxon>Kinetoplastea</taxon>
        <taxon>Metakinetoplastina</taxon>
        <taxon>Trypanosomatida</taxon>
        <taxon>Trypanosomatidae</taxon>
        <taxon>Leishmaniinae</taxon>
        <taxon>Leptomonas</taxon>
    </lineage>
</organism>
<dbReference type="InterPro" id="IPR036322">
    <property type="entry name" value="WD40_repeat_dom_sf"/>
</dbReference>
<feature type="repeat" description="WD" evidence="8">
    <location>
        <begin position="565"/>
        <end position="599"/>
    </location>
</feature>
<dbReference type="InterPro" id="IPR019775">
    <property type="entry name" value="WD40_repeat_CS"/>
</dbReference>
<evidence type="ECO:0000256" key="7">
    <source>
        <dbReference type="ARBA" id="ARBA00023274"/>
    </source>
</evidence>
<evidence type="ECO:0000256" key="8">
    <source>
        <dbReference type="PROSITE-ProRule" id="PRU00221"/>
    </source>
</evidence>
<dbReference type="OMA" id="KIRAMPA"/>
<dbReference type="PROSITE" id="PS50082">
    <property type="entry name" value="WD_REPEATS_2"/>
    <property type="match status" value="3"/>
</dbReference>
<feature type="compositionally biased region" description="Basic and acidic residues" evidence="9">
    <location>
        <begin position="165"/>
        <end position="174"/>
    </location>
</feature>
<name>A0A0N0P8W9_LEPSE</name>
<protein>
    <recommendedName>
        <fullName evidence="10">Histone-binding protein RBBP4-like N-terminal domain-containing protein</fullName>
    </recommendedName>
</protein>
<evidence type="ECO:0000256" key="4">
    <source>
        <dbReference type="ARBA" id="ARBA00022853"/>
    </source>
</evidence>
<evidence type="ECO:0000259" key="10">
    <source>
        <dbReference type="Pfam" id="PF12265"/>
    </source>
</evidence>
<keyword evidence="3" id="KW-0677">Repeat</keyword>
<feature type="repeat" description="WD" evidence="8">
    <location>
        <begin position="521"/>
        <end position="556"/>
    </location>
</feature>
<dbReference type="Proteomes" id="UP000038009">
    <property type="component" value="Unassembled WGS sequence"/>
</dbReference>
<feature type="domain" description="Histone-binding protein RBBP4-like N-terminal" evidence="10">
    <location>
        <begin position="246"/>
        <end position="313"/>
    </location>
</feature>
<keyword evidence="5" id="KW-0689">Ribosomal protein</keyword>
<dbReference type="InterPro" id="IPR020472">
    <property type="entry name" value="WD40_PAC1"/>
</dbReference>
<dbReference type="GO" id="GO:0005634">
    <property type="term" value="C:nucleus"/>
    <property type="evidence" value="ECO:0007669"/>
    <property type="project" value="UniProtKB-SubCell"/>
</dbReference>
<keyword evidence="7" id="KW-0687">Ribonucleoprotein</keyword>
<comment type="subcellular location">
    <subcellularLocation>
        <location evidence="1">Nucleus</location>
    </subcellularLocation>
</comment>
<keyword evidence="12" id="KW-1185">Reference proteome</keyword>
<keyword evidence="6" id="KW-0539">Nucleus</keyword>
<evidence type="ECO:0000313" key="12">
    <source>
        <dbReference type="Proteomes" id="UP000038009"/>
    </source>
</evidence>
<dbReference type="GO" id="GO:0006325">
    <property type="term" value="P:chromatin organization"/>
    <property type="evidence" value="ECO:0007669"/>
    <property type="project" value="UniProtKB-KW"/>
</dbReference>
<sequence length="670" mass="71962">MSSNDSLSGGEERAFLEASTPPPQKNDVDASSPPSVRPTATQITRSQALAQLRRGKVVDAAEAAAPFSNTALPSDSSSLEKFHSAAMSGVLDTQMKKSSEDTSSQVAGGDDAAAFAQPPETYCALGVSVGASGGGGGLGARGLGDGNVAPDGNNSAAPRRRHHDHSGDDDVISNDRHGIFTPLGNSKDGSSCAEGRDVIGDAPPARGVTGVTPASLRDPTRMRHAQDSRRLPATSLPRMLALQRAFETEARHLYEFCSTQVVEWPALAIEWITDRAFTDPERDYTLQYIAVGSQVHPSSRTANTVKVMEVAVPVPSTTDVMYGLYGDDDIHGAEPDDPELQEFVDPGKRFANVKGHFHCEQTLAMDAPVLKIRAMPAETNILAVKTGSGFVGVYNTVQEQRENSAGHTLPDALLRGHNRGGFGLSWNTLKPGYIASASDDGYVNYYDVSHRLTIDMQQQTAMDPELSGPETQPIERLVGHRDVVTDCSWHSSQSHLLASSSMDGDLRIWDIRMSAGSTTIHSAHQSGATAAQFHPVGAFQLASAGAEGIIQLWDIRRTADPVAQLSYHGKSVTGLQWSPSNETVLASYSDDGRVVIWDLAKTSLPLAYSVDEVAPPEVSFVHMGHVGRVTDVSWNGAKTEDWLLASTDTTNGFHVYRPMQKVVYDYRMLV</sequence>
<dbReference type="SMART" id="SM00320">
    <property type="entry name" value="WD40"/>
    <property type="match status" value="6"/>
</dbReference>
<evidence type="ECO:0000256" key="3">
    <source>
        <dbReference type="ARBA" id="ARBA00022737"/>
    </source>
</evidence>
<evidence type="ECO:0000256" key="1">
    <source>
        <dbReference type="ARBA" id="ARBA00004123"/>
    </source>
</evidence>
<dbReference type="GO" id="GO:1990904">
    <property type="term" value="C:ribonucleoprotein complex"/>
    <property type="evidence" value="ECO:0007669"/>
    <property type="project" value="UniProtKB-KW"/>
</dbReference>
<dbReference type="InterPro" id="IPR015943">
    <property type="entry name" value="WD40/YVTN_repeat-like_dom_sf"/>
</dbReference>
<dbReference type="Pfam" id="PF12265">
    <property type="entry name" value="CAF1C_H4-bd"/>
    <property type="match status" value="1"/>
</dbReference>
<feature type="region of interest" description="Disordered" evidence="9">
    <location>
        <begin position="199"/>
        <end position="229"/>
    </location>
</feature>
<feature type="region of interest" description="Disordered" evidence="9">
    <location>
        <begin position="1"/>
        <end position="43"/>
    </location>
</feature>
<dbReference type="InterPro" id="IPR001680">
    <property type="entry name" value="WD40_rpt"/>
</dbReference>
<feature type="compositionally biased region" description="Basic and acidic residues" evidence="9">
    <location>
        <begin position="218"/>
        <end position="229"/>
    </location>
</feature>
<evidence type="ECO:0000256" key="9">
    <source>
        <dbReference type="SAM" id="MobiDB-lite"/>
    </source>
</evidence>
<keyword evidence="2 8" id="KW-0853">WD repeat</keyword>
<keyword evidence="4" id="KW-0156">Chromatin regulator</keyword>
<dbReference type="PROSITE" id="PS00678">
    <property type="entry name" value="WD_REPEATS_1"/>
    <property type="match status" value="1"/>
</dbReference>
<dbReference type="Pfam" id="PF21720">
    <property type="entry name" value="MIOS_WD40"/>
    <property type="match status" value="1"/>
</dbReference>
<evidence type="ECO:0000313" key="11">
    <source>
        <dbReference type="EMBL" id="KPI90429.1"/>
    </source>
</evidence>
<feature type="compositionally biased region" description="Polar residues" evidence="9">
    <location>
        <begin position="32"/>
        <end position="43"/>
    </location>
</feature>
<dbReference type="AlphaFoldDB" id="A0A0N0P8W9"/>
<evidence type="ECO:0000256" key="2">
    <source>
        <dbReference type="ARBA" id="ARBA00022574"/>
    </source>
</evidence>
<dbReference type="VEuPathDB" id="TriTrypDB:Lsey_0006_0630"/>
<evidence type="ECO:0000256" key="6">
    <source>
        <dbReference type="ARBA" id="ARBA00023242"/>
    </source>
</evidence>
<dbReference type="PROSITE" id="PS50294">
    <property type="entry name" value="WD_REPEATS_REGION"/>
    <property type="match status" value="2"/>
</dbReference>
<feature type="region of interest" description="Disordered" evidence="9">
    <location>
        <begin position="142"/>
        <end position="174"/>
    </location>
</feature>